<dbReference type="PANTHER" id="PTHR46390">
    <property type="entry name" value="MANNOSE-1-PHOSPHATE GUANYLYLTRANSFERASE"/>
    <property type="match status" value="1"/>
</dbReference>
<dbReference type="InterPro" id="IPR049577">
    <property type="entry name" value="GMPP_N"/>
</dbReference>
<dbReference type="EMBL" id="PTJD01000003">
    <property type="protein sequence ID" value="PPK97672.1"/>
    <property type="molecule type" value="Genomic_DNA"/>
</dbReference>
<dbReference type="OrthoDB" id="9806359at2"/>
<dbReference type="InterPro" id="IPR051161">
    <property type="entry name" value="Mannose-6P_isomerase_type2"/>
</dbReference>
<evidence type="ECO:0000313" key="5">
    <source>
        <dbReference type="Proteomes" id="UP000239485"/>
    </source>
</evidence>
<dbReference type="SUPFAM" id="SSF159283">
    <property type="entry name" value="Guanosine diphospho-D-mannose pyrophosphorylase/mannose-6-phosphate isomerase linker domain"/>
    <property type="match status" value="1"/>
</dbReference>
<gene>
    <name evidence="4" type="ORF">CLV92_103207</name>
</gene>
<dbReference type="Proteomes" id="UP000239485">
    <property type="component" value="Unassembled WGS sequence"/>
</dbReference>
<feature type="domain" description="Nucleotidyl transferase" evidence="2">
    <location>
        <begin position="41"/>
        <end position="324"/>
    </location>
</feature>
<keyword evidence="5" id="KW-1185">Reference proteome</keyword>
<dbReference type="RefSeq" id="WP_104431846.1">
    <property type="nucleotide sequence ID" value="NZ_PTJD01000003.1"/>
</dbReference>
<dbReference type="Pfam" id="PF22640">
    <property type="entry name" value="ManC_GMP_beta-helix"/>
    <property type="match status" value="1"/>
</dbReference>
<proteinExistence type="predicted"/>
<dbReference type="InterPro" id="IPR029044">
    <property type="entry name" value="Nucleotide-diphossugar_trans"/>
</dbReference>
<dbReference type="GO" id="GO:0004475">
    <property type="term" value="F:mannose-1-phosphate guanylyltransferase (GTP) activity"/>
    <property type="evidence" value="ECO:0007669"/>
    <property type="project" value="InterPro"/>
</dbReference>
<organism evidence="4 5">
    <name type="scientific">Kineococcus xinjiangensis</name>
    <dbReference type="NCBI Taxonomy" id="512762"/>
    <lineage>
        <taxon>Bacteria</taxon>
        <taxon>Bacillati</taxon>
        <taxon>Actinomycetota</taxon>
        <taxon>Actinomycetes</taxon>
        <taxon>Kineosporiales</taxon>
        <taxon>Kineosporiaceae</taxon>
        <taxon>Kineococcus</taxon>
    </lineage>
</organism>
<dbReference type="CDD" id="cd02509">
    <property type="entry name" value="GDP-M1P_Guanylyltransferase"/>
    <property type="match status" value="1"/>
</dbReference>
<dbReference type="GO" id="GO:0009298">
    <property type="term" value="P:GDP-mannose biosynthetic process"/>
    <property type="evidence" value="ECO:0007669"/>
    <property type="project" value="TreeGrafter"/>
</dbReference>
<evidence type="ECO:0000259" key="3">
    <source>
        <dbReference type="Pfam" id="PF22640"/>
    </source>
</evidence>
<evidence type="ECO:0000256" key="1">
    <source>
        <dbReference type="SAM" id="MobiDB-lite"/>
    </source>
</evidence>
<dbReference type="InterPro" id="IPR005835">
    <property type="entry name" value="NTP_transferase_dom"/>
</dbReference>
<evidence type="ECO:0000313" key="4">
    <source>
        <dbReference type="EMBL" id="PPK97672.1"/>
    </source>
</evidence>
<dbReference type="InterPro" id="IPR054566">
    <property type="entry name" value="ManC/GMP-like_b-helix"/>
</dbReference>
<dbReference type="Pfam" id="PF00483">
    <property type="entry name" value="NTP_transferase"/>
    <property type="match status" value="1"/>
</dbReference>
<dbReference type="Gene3D" id="3.90.550.10">
    <property type="entry name" value="Spore Coat Polysaccharide Biosynthesis Protein SpsA, Chain A"/>
    <property type="match status" value="1"/>
</dbReference>
<keyword evidence="4" id="KW-0808">Transferase</keyword>
<name>A0A2S6ITU0_9ACTN</name>
<reference evidence="4 5" key="1">
    <citation type="submission" date="2018-02" db="EMBL/GenBank/DDBJ databases">
        <title>Genomic Encyclopedia of Archaeal and Bacterial Type Strains, Phase II (KMG-II): from individual species to whole genera.</title>
        <authorList>
            <person name="Goeker M."/>
        </authorList>
    </citation>
    <scope>NUCLEOTIDE SEQUENCE [LARGE SCALE GENOMIC DNA]</scope>
    <source>
        <strain evidence="4 5">DSM 22857</strain>
    </source>
</reference>
<protein>
    <submittedName>
        <fullName evidence="4">Mannose-1-phosphate guanylyltransferase</fullName>
    </submittedName>
</protein>
<feature type="domain" description="MannoseP isomerase/GMP-like beta-helix" evidence="3">
    <location>
        <begin position="348"/>
        <end position="391"/>
    </location>
</feature>
<accession>A0A2S6ITU0</accession>
<comment type="caution">
    <text evidence="4">The sequence shown here is derived from an EMBL/GenBank/DDBJ whole genome shotgun (WGS) entry which is preliminary data.</text>
</comment>
<dbReference type="SUPFAM" id="SSF53448">
    <property type="entry name" value="Nucleotide-diphospho-sugar transferases"/>
    <property type="match status" value="1"/>
</dbReference>
<feature type="region of interest" description="Disordered" evidence="1">
    <location>
        <begin position="1"/>
        <end position="25"/>
    </location>
</feature>
<dbReference type="AlphaFoldDB" id="A0A2S6ITU0"/>
<keyword evidence="4" id="KW-0548">Nucleotidyltransferase</keyword>
<evidence type="ECO:0000259" key="2">
    <source>
        <dbReference type="Pfam" id="PF00483"/>
    </source>
</evidence>
<dbReference type="PANTHER" id="PTHR46390:SF1">
    <property type="entry name" value="MANNOSE-1-PHOSPHATE GUANYLYLTRANSFERASE"/>
    <property type="match status" value="1"/>
</dbReference>
<sequence>MASDETRASGGPEDPGAGPGAFEWAEPDLEDGTIDLSDFYPVVPAGGAGTRLWPLSRSHRPKFLLDLTGRGRTLLQSTWDRLEPLAGASRTLVVTGRSHAEAVAAQLPDLPAANILAEPGPRDSAAAIGLAAAVLVRRDPEAVVGSFAADHVISGRDDFESAVEEAVVTARRGFVVTIGIAPSHPATGFGYIRLGKRLRLQGAPSARRALQFKEKPDARTASAYLSTGDYRWNGGMFVARADVLLHLLAEHVPQLHAGLVEIAAAWDTPERDAVLADRWATLPSLAIDHAVAEPAAAVGRVAVVPATFGWDDVGDFSSLAELLPADVDRPRVLGDPDLVVTDGVAGGLVVPSSGRVVALLGVDDLVVVDTPDALMVTTRARAQEVKRLVERCREADRGDVL</sequence>